<dbReference type="InParanoid" id="A0A165I6K3"/>
<accession>A0A165I6K3</accession>
<dbReference type="Pfam" id="PF25542">
    <property type="entry name" value="zf-CCCH_12"/>
    <property type="match status" value="1"/>
</dbReference>
<organism evidence="3 4">
    <name type="scientific">Xylona heveae (strain CBS 132557 / TC161)</name>
    <dbReference type="NCBI Taxonomy" id="1328760"/>
    <lineage>
        <taxon>Eukaryota</taxon>
        <taxon>Fungi</taxon>
        <taxon>Dikarya</taxon>
        <taxon>Ascomycota</taxon>
        <taxon>Pezizomycotina</taxon>
        <taxon>Xylonomycetes</taxon>
        <taxon>Xylonales</taxon>
        <taxon>Xylonaceae</taxon>
        <taxon>Xylona</taxon>
    </lineage>
</organism>
<dbReference type="SMART" id="SM00356">
    <property type="entry name" value="ZnF_C3H1"/>
    <property type="match status" value="2"/>
</dbReference>
<dbReference type="PANTHER" id="PTHR37543:SF1">
    <property type="entry name" value="CCCH ZINC FINGER DNA BINDING PROTEIN (AFU_ORTHOLOGUE AFUA_5G12760)"/>
    <property type="match status" value="1"/>
</dbReference>
<evidence type="ECO:0000256" key="1">
    <source>
        <dbReference type="PROSITE-ProRule" id="PRU00723"/>
    </source>
</evidence>
<reference evidence="3 4" key="1">
    <citation type="journal article" date="2016" name="Fungal Biol.">
        <title>The genome of Xylona heveae provides a window into fungal endophytism.</title>
        <authorList>
            <person name="Gazis R."/>
            <person name="Kuo A."/>
            <person name="Riley R."/>
            <person name="LaButti K."/>
            <person name="Lipzen A."/>
            <person name="Lin J."/>
            <person name="Amirebrahimi M."/>
            <person name="Hesse C.N."/>
            <person name="Spatafora J.W."/>
            <person name="Henrissat B."/>
            <person name="Hainaut M."/>
            <person name="Grigoriev I.V."/>
            <person name="Hibbett D.S."/>
        </authorList>
    </citation>
    <scope>NUCLEOTIDE SEQUENCE [LARGE SCALE GENOMIC DNA]</scope>
    <source>
        <strain evidence="3 4">TC161</strain>
    </source>
</reference>
<dbReference type="RefSeq" id="XP_018190015.1">
    <property type="nucleotide sequence ID" value="XM_018334184.1"/>
</dbReference>
<dbReference type="GO" id="GO:0008270">
    <property type="term" value="F:zinc ion binding"/>
    <property type="evidence" value="ECO:0007669"/>
    <property type="project" value="UniProtKB-KW"/>
</dbReference>
<dbReference type="OMA" id="GPCHDNG"/>
<evidence type="ECO:0000313" key="4">
    <source>
        <dbReference type="Proteomes" id="UP000076632"/>
    </source>
</evidence>
<dbReference type="Pfam" id="PF25543">
    <property type="entry name" value="zf-CCCH_tandem"/>
    <property type="match status" value="1"/>
</dbReference>
<sequence>MNSYDLAESELQANFEAFALVDTRRNELIQWLYKENCQLKLELVNLKADHEAQLRCRRDYQAQALEEREDHLRTKQIMEKNPFALLLIDGDGYIFHDELLKGCASGGAEAAHRLLSAAKDYVQKLSDFSGQWSIMVKIYANLGGLARKLVQIGSIKTVEDMTAFACGFTRHHALFDFVDVGMGKERADHKLRNLLDLFIHNHQCKHILFACTHDNGYVPVLDQYRVDEKLRSRVSLLNAMPMASGFIELPFRSVEFPAVFRSEPLPPPKPIAPPVAVRKPSAESNSISEPVSFASAAATALPAKTSSPVNGGLVIQVSGSTPKPKITMDMLGLGVILLNSEDQRVEPELGKYDPAVYQQSLRTNKLKGVCNKYHLLGTCTSSNCPFSHAKLTEEEKMVLRYNTRKSPCSYGLECRDFYCLYGHKCPHPVCHYGPTCSFKGMHRIDQKVAKKLEDKI</sequence>
<keyword evidence="1" id="KW-0862">Zinc</keyword>
<dbReference type="InterPro" id="IPR057654">
    <property type="entry name" value="Znf-CCCH_tandem"/>
</dbReference>
<dbReference type="GeneID" id="28899321"/>
<proteinExistence type="predicted"/>
<dbReference type="InterPro" id="IPR057683">
    <property type="entry name" value="DUF7923"/>
</dbReference>
<gene>
    <name evidence="3" type="ORF">L228DRAFT_259674</name>
</gene>
<evidence type="ECO:0000259" key="2">
    <source>
        <dbReference type="PROSITE" id="PS50103"/>
    </source>
</evidence>
<dbReference type="InterPro" id="IPR000571">
    <property type="entry name" value="Znf_CCCH"/>
</dbReference>
<protein>
    <recommendedName>
        <fullName evidence="2">C3H1-type domain-containing protein</fullName>
    </recommendedName>
</protein>
<keyword evidence="1" id="KW-0863">Zinc-finger</keyword>
<dbReference type="PROSITE" id="PS50103">
    <property type="entry name" value="ZF_C3H1"/>
    <property type="match status" value="1"/>
</dbReference>
<dbReference type="EMBL" id="KV407456">
    <property type="protein sequence ID" value="KZF24460.1"/>
    <property type="molecule type" value="Genomic_DNA"/>
</dbReference>
<dbReference type="OrthoDB" id="2270193at2759"/>
<keyword evidence="4" id="KW-1185">Reference proteome</keyword>
<keyword evidence="1" id="KW-0479">Metal-binding</keyword>
<dbReference type="STRING" id="1328760.A0A165I6K3"/>
<dbReference type="Pfam" id="PF25540">
    <property type="entry name" value="DUF7923"/>
    <property type="match status" value="1"/>
</dbReference>
<evidence type="ECO:0000313" key="3">
    <source>
        <dbReference type="EMBL" id="KZF24460.1"/>
    </source>
</evidence>
<feature type="zinc finger region" description="C3H1-type" evidence="1">
    <location>
        <begin position="364"/>
        <end position="391"/>
    </location>
</feature>
<name>A0A165I6K3_XYLHT</name>
<dbReference type="PANTHER" id="PTHR37543">
    <property type="entry name" value="CCCH ZINC FINGER DNA BINDING PROTEIN (AFU_ORTHOLOGUE AFUA_5G12760)"/>
    <property type="match status" value="1"/>
</dbReference>
<feature type="domain" description="C3H1-type" evidence="2">
    <location>
        <begin position="364"/>
        <end position="391"/>
    </location>
</feature>
<dbReference type="AlphaFoldDB" id="A0A165I6K3"/>
<dbReference type="Proteomes" id="UP000076632">
    <property type="component" value="Unassembled WGS sequence"/>
</dbReference>